<dbReference type="Pfam" id="PF04963">
    <property type="entry name" value="Sigma54_CBD"/>
    <property type="match status" value="1"/>
</dbReference>
<keyword evidence="8" id="KW-0804">Transcription</keyword>
<dbReference type="EMBL" id="PUEC01000024">
    <property type="protein sequence ID" value="PWB01180.1"/>
    <property type="molecule type" value="Genomic_DNA"/>
</dbReference>
<dbReference type="GO" id="GO:0003677">
    <property type="term" value="F:DNA binding"/>
    <property type="evidence" value="ECO:0007669"/>
    <property type="project" value="UniProtKB-KW"/>
</dbReference>
<evidence type="ECO:0000256" key="5">
    <source>
        <dbReference type="ARBA" id="ARBA00023015"/>
    </source>
</evidence>
<dbReference type="PROSITE" id="PS50044">
    <property type="entry name" value="SIGMA54_3"/>
    <property type="match status" value="1"/>
</dbReference>
<dbReference type="InterPro" id="IPR007634">
    <property type="entry name" value="RNA_pol_sigma_54_DNA-bd"/>
</dbReference>
<keyword evidence="7" id="KW-0238">DNA-binding</keyword>
<evidence type="ECO:0000256" key="9">
    <source>
        <dbReference type="SAM" id="MobiDB-lite"/>
    </source>
</evidence>
<protein>
    <submittedName>
        <fullName evidence="12">RNA polymerase sigma-54 factor</fullName>
    </submittedName>
</protein>
<dbReference type="GO" id="GO:0001216">
    <property type="term" value="F:DNA-binding transcription activator activity"/>
    <property type="evidence" value="ECO:0007669"/>
    <property type="project" value="InterPro"/>
</dbReference>
<dbReference type="Pfam" id="PF00309">
    <property type="entry name" value="Sigma54_AID"/>
    <property type="match status" value="1"/>
</dbReference>
<evidence type="ECO:0000256" key="3">
    <source>
        <dbReference type="ARBA" id="ARBA00022679"/>
    </source>
</evidence>
<evidence type="ECO:0000313" key="13">
    <source>
        <dbReference type="Proteomes" id="UP000244905"/>
    </source>
</evidence>
<gene>
    <name evidence="12" type="primary">rpoN</name>
    <name evidence="12" type="ORF">C5O23_10300</name>
</gene>
<keyword evidence="6" id="KW-0731">Sigma factor</keyword>
<dbReference type="GeneID" id="82526728"/>
<keyword evidence="5" id="KW-0805">Transcription regulation</keyword>
<evidence type="ECO:0000256" key="4">
    <source>
        <dbReference type="ARBA" id="ARBA00022695"/>
    </source>
</evidence>
<accession>A0A2V1ILE1</accession>
<keyword evidence="2" id="KW-0240">DNA-directed RNA polymerase</keyword>
<dbReference type="PRINTS" id="PR00045">
    <property type="entry name" value="SIGMA54FCT"/>
</dbReference>
<dbReference type="GO" id="GO:0016987">
    <property type="term" value="F:sigma factor activity"/>
    <property type="evidence" value="ECO:0007669"/>
    <property type="project" value="UniProtKB-KW"/>
</dbReference>
<dbReference type="RefSeq" id="WP_107032862.1">
    <property type="nucleotide sequence ID" value="NZ_CAOVBI010000059.1"/>
</dbReference>
<evidence type="ECO:0000256" key="8">
    <source>
        <dbReference type="ARBA" id="ARBA00023163"/>
    </source>
</evidence>
<evidence type="ECO:0000256" key="7">
    <source>
        <dbReference type="ARBA" id="ARBA00023125"/>
    </source>
</evidence>
<feature type="domain" description="RNA polymerase sigma factor 54 core-binding" evidence="11">
    <location>
        <begin position="104"/>
        <end position="297"/>
    </location>
</feature>
<dbReference type="PANTHER" id="PTHR32248">
    <property type="entry name" value="RNA POLYMERASE SIGMA-54 FACTOR"/>
    <property type="match status" value="1"/>
</dbReference>
<dbReference type="GO" id="GO:0000428">
    <property type="term" value="C:DNA-directed RNA polymerase complex"/>
    <property type="evidence" value="ECO:0007669"/>
    <property type="project" value="UniProtKB-KW"/>
</dbReference>
<dbReference type="GO" id="GO:0006352">
    <property type="term" value="P:DNA-templated transcription initiation"/>
    <property type="evidence" value="ECO:0007669"/>
    <property type="project" value="InterPro"/>
</dbReference>
<organism evidence="12 13">
    <name type="scientific">Duncaniella muris</name>
    <dbReference type="NCBI Taxonomy" id="2094150"/>
    <lineage>
        <taxon>Bacteria</taxon>
        <taxon>Pseudomonadati</taxon>
        <taxon>Bacteroidota</taxon>
        <taxon>Bacteroidia</taxon>
        <taxon>Bacteroidales</taxon>
        <taxon>Muribaculaceae</taxon>
        <taxon>Duncaniella</taxon>
    </lineage>
</organism>
<keyword evidence="3" id="KW-0808">Transferase</keyword>
<proteinExistence type="inferred from homology"/>
<dbReference type="Proteomes" id="UP000244905">
    <property type="component" value="Unassembled WGS sequence"/>
</dbReference>
<dbReference type="PANTHER" id="PTHR32248:SF4">
    <property type="entry name" value="RNA POLYMERASE SIGMA-54 FACTOR"/>
    <property type="match status" value="1"/>
</dbReference>
<dbReference type="InterPro" id="IPR038709">
    <property type="entry name" value="RpoN_core-bd_sf"/>
</dbReference>
<dbReference type="Gene3D" id="1.10.10.1330">
    <property type="entry name" value="RNA polymerase sigma-54 factor, core-binding domain"/>
    <property type="match status" value="1"/>
</dbReference>
<dbReference type="NCBIfam" id="TIGR02395">
    <property type="entry name" value="rpoN_sigma"/>
    <property type="match status" value="1"/>
</dbReference>
<evidence type="ECO:0000259" key="10">
    <source>
        <dbReference type="Pfam" id="PF04552"/>
    </source>
</evidence>
<feature type="domain" description="RNA polymerase sigma factor 54 DNA-binding" evidence="10">
    <location>
        <begin position="320"/>
        <end position="476"/>
    </location>
</feature>
<comment type="caution">
    <text evidence="12">The sequence shown here is derived from an EMBL/GenBank/DDBJ whole genome shotgun (WGS) entry which is preliminary data.</text>
</comment>
<keyword evidence="4" id="KW-0548">Nucleotidyltransferase</keyword>
<evidence type="ECO:0000259" key="11">
    <source>
        <dbReference type="Pfam" id="PF04963"/>
    </source>
</evidence>
<dbReference type="GO" id="GO:0016779">
    <property type="term" value="F:nucleotidyltransferase activity"/>
    <property type="evidence" value="ECO:0007669"/>
    <property type="project" value="UniProtKB-KW"/>
</dbReference>
<keyword evidence="13" id="KW-1185">Reference proteome</keyword>
<evidence type="ECO:0000313" key="12">
    <source>
        <dbReference type="EMBL" id="PWB01180.1"/>
    </source>
</evidence>
<sequence>MKESLRLSLSQKLQQRLSPLQMRFVRMLEMTGPEVEEEVRRELDDNPALEIADRSDSETPEDDFHESAEEMQLADYKDDDEIPAYRLEARNSSRDDVYYEPVAVAGENSLGEWLMNQLRETDINDTELLAAGYIIGNLDDNGYLTRTLPQILDDLAINAGLELTMEQLGAVADRIRALDPAGVCAYDLRDCLSLQLKRLEPTPSRKLALEIVDYYFDLFSLRHYDRLGAALGIDRDSLREAIDVIRSLNPKPGGIIGDSEADVRSRHIIPDFNVEVDGDSITLTLLNNIPDLTIEKSFSADAESFSVASTAASRKDAMAFVSRKREDATDFIDLLRLRQQTLYNVMAAIVRLQRDFFVSEDETRLRPMILKDVSRETGYDLSVISRATAGKYVSTPVGIYPLKFFFNERVGGDDEETSSREILAVIREIIEGEDPLHPFSDDALMKELNDRGYEIARRTVSKYRERLGLPVARLRKGI</sequence>
<dbReference type="InterPro" id="IPR000394">
    <property type="entry name" value="RNA_pol_sigma_54"/>
</dbReference>
<dbReference type="AlphaFoldDB" id="A0A2V1ILE1"/>
<evidence type="ECO:0000256" key="6">
    <source>
        <dbReference type="ARBA" id="ARBA00023082"/>
    </source>
</evidence>
<reference evidence="13" key="1">
    <citation type="submission" date="2018-02" db="EMBL/GenBank/DDBJ databases">
        <authorList>
            <person name="Clavel T."/>
            <person name="Strowig T."/>
        </authorList>
    </citation>
    <scope>NUCLEOTIDE SEQUENCE [LARGE SCALE GENOMIC DNA]</scope>
    <source>
        <strain evidence="13">DSM 103720</strain>
    </source>
</reference>
<dbReference type="PIRSF" id="PIRSF000774">
    <property type="entry name" value="RpoN"/>
    <property type="match status" value="1"/>
</dbReference>
<dbReference type="InterPro" id="IPR007046">
    <property type="entry name" value="RNA_pol_sigma_54_core-bd"/>
</dbReference>
<name>A0A2V1ILE1_9BACT</name>
<evidence type="ECO:0000256" key="2">
    <source>
        <dbReference type="ARBA" id="ARBA00022478"/>
    </source>
</evidence>
<evidence type="ECO:0000256" key="1">
    <source>
        <dbReference type="ARBA" id="ARBA00008798"/>
    </source>
</evidence>
<feature type="region of interest" description="Disordered" evidence="9">
    <location>
        <begin position="34"/>
        <end position="67"/>
    </location>
</feature>
<comment type="similarity">
    <text evidence="1">Belongs to the sigma-54 factor family.</text>
</comment>
<dbReference type="Gene3D" id="1.10.10.60">
    <property type="entry name" value="Homeodomain-like"/>
    <property type="match status" value="1"/>
</dbReference>
<dbReference type="Pfam" id="PF04552">
    <property type="entry name" value="Sigma54_DBD"/>
    <property type="match status" value="1"/>
</dbReference>